<accession>A0AA39YE38</accession>
<keyword evidence="3" id="KW-1185">Reference proteome</keyword>
<dbReference type="EMBL" id="JAULSV010000003">
    <property type="protein sequence ID" value="KAK0649812.1"/>
    <property type="molecule type" value="Genomic_DNA"/>
</dbReference>
<reference evidence="2" key="1">
    <citation type="submission" date="2023-06" db="EMBL/GenBank/DDBJ databases">
        <title>Genome-scale phylogeny and comparative genomics of the fungal order Sordariales.</title>
        <authorList>
            <consortium name="Lawrence Berkeley National Laboratory"/>
            <person name="Hensen N."/>
            <person name="Bonometti L."/>
            <person name="Westerberg I."/>
            <person name="Brannstrom I.O."/>
            <person name="Guillou S."/>
            <person name="Cros-Aarteil S."/>
            <person name="Calhoun S."/>
            <person name="Haridas S."/>
            <person name="Kuo A."/>
            <person name="Mondo S."/>
            <person name="Pangilinan J."/>
            <person name="Riley R."/>
            <person name="Labutti K."/>
            <person name="Andreopoulos B."/>
            <person name="Lipzen A."/>
            <person name="Chen C."/>
            <person name="Yanf M."/>
            <person name="Daum C."/>
            <person name="Ng V."/>
            <person name="Clum A."/>
            <person name="Steindorff A."/>
            <person name="Ohm R."/>
            <person name="Martin F."/>
            <person name="Silar P."/>
            <person name="Natvig D."/>
            <person name="Lalanne C."/>
            <person name="Gautier V."/>
            <person name="Ament-Velasquez S.L."/>
            <person name="Kruys A."/>
            <person name="Hutchinson M.I."/>
            <person name="Powell A.J."/>
            <person name="Barry K."/>
            <person name="Miller A.N."/>
            <person name="Grigoriev I.V."/>
            <person name="Debuchy R."/>
            <person name="Gladieux P."/>
            <person name="Thoren M.H."/>
            <person name="Johannesson H."/>
        </authorList>
    </citation>
    <scope>NUCLEOTIDE SEQUENCE</scope>
    <source>
        <strain evidence="2">SMH2532-1</strain>
    </source>
</reference>
<feature type="chain" id="PRO_5041396074" description="Secreted protein" evidence="1">
    <location>
        <begin position="23"/>
        <end position="74"/>
    </location>
</feature>
<keyword evidence="1" id="KW-0732">Signal</keyword>
<dbReference type="AlphaFoldDB" id="A0AA39YE38"/>
<dbReference type="Proteomes" id="UP001174936">
    <property type="component" value="Unassembled WGS sequence"/>
</dbReference>
<organism evidence="2 3">
    <name type="scientific">Cercophora newfieldiana</name>
    <dbReference type="NCBI Taxonomy" id="92897"/>
    <lineage>
        <taxon>Eukaryota</taxon>
        <taxon>Fungi</taxon>
        <taxon>Dikarya</taxon>
        <taxon>Ascomycota</taxon>
        <taxon>Pezizomycotina</taxon>
        <taxon>Sordariomycetes</taxon>
        <taxon>Sordariomycetidae</taxon>
        <taxon>Sordariales</taxon>
        <taxon>Lasiosphaeriaceae</taxon>
        <taxon>Cercophora</taxon>
    </lineage>
</organism>
<evidence type="ECO:0008006" key="4">
    <source>
        <dbReference type="Google" id="ProtNLM"/>
    </source>
</evidence>
<sequence>MGSPVLVRILPALLWVSLKTVGRLFKLSASGSSKHEPSQFSASSLWILMTTLRGRSGFPARRKRNAATRRGSRV</sequence>
<evidence type="ECO:0000313" key="2">
    <source>
        <dbReference type="EMBL" id="KAK0649812.1"/>
    </source>
</evidence>
<gene>
    <name evidence="2" type="ORF">B0T16DRAFT_410741</name>
</gene>
<protein>
    <recommendedName>
        <fullName evidence="4">Secreted protein</fullName>
    </recommendedName>
</protein>
<evidence type="ECO:0000313" key="3">
    <source>
        <dbReference type="Proteomes" id="UP001174936"/>
    </source>
</evidence>
<evidence type="ECO:0000256" key="1">
    <source>
        <dbReference type="SAM" id="SignalP"/>
    </source>
</evidence>
<name>A0AA39YE38_9PEZI</name>
<proteinExistence type="predicted"/>
<feature type="signal peptide" evidence="1">
    <location>
        <begin position="1"/>
        <end position="22"/>
    </location>
</feature>
<comment type="caution">
    <text evidence="2">The sequence shown here is derived from an EMBL/GenBank/DDBJ whole genome shotgun (WGS) entry which is preliminary data.</text>
</comment>